<dbReference type="OrthoDB" id="9814831at2"/>
<dbReference type="Gene3D" id="3.40.50.1820">
    <property type="entry name" value="alpha/beta hydrolase"/>
    <property type="match status" value="1"/>
</dbReference>
<evidence type="ECO:0000313" key="2">
    <source>
        <dbReference type="Proteomes" id="UP000032566"/>
    </source>
</evidence>
<dbReference type="Proteomes" id="UP000032566">
    <property type="component" value="Unassembled WGS sequence"/>
</dbReference>
<dbReference type="InterPro" id="IPR029058">
    <property type="entry name" value="AB_hydrolase_fold"/>
</dbReference>
<accession>A0A0D7K4L2</accession>
<name>A0A0D7K4L2_9BURK</name>
<comment type="caution">
    <text evidence="1">The sequence shown here is derived from an EMBL/GenBank/DDBJ whole genome shotgun (WGS) entry which is preliminary data.</text>
</comment>
<dbReference type="InterPro" id="IPR008886">
    <property type="entry name" value="UPF0227/Esterase_YqiA"/>
</dbReference>
<dbReference type="STRING" id="80878.RP29_17530"/>
<protein>
    <submittedName>
        <fullName evidence="1">Esterase</fullName>
    </submittedName>
</protein>
<dbReference type="Pfam" id="PF05728">
    <property type="entry name" value="UPF0227"/>
    <property type="match status" value="1"/>
</dbReference>
<dbReference type="AlphaFoldDB" id="A0A0D7K4L2"/>
<proteinExistence type="predicted"/>
<reference evidence="1 2" key="1">
    <citation type="submission" date="2014-12" db="EMBL/GenBank/DDBJ databases">
        <title>Isolation of bacteria from lake water.</title>
        <authorList>
            <person name="Sheng K.-Y."/>
            <person name="Chin P.-S."/>
            <person name="Chan K.-G."/>
            <person name="Tan G.S."/>
        </authorList>
    </citation>
    <scope>NUCLEOTIDE SEQUENCE [LARGE SCALE GENOMIC DNA]</scope>
    <source>
        <strain evidence="1 2">KY4</strain>
    </source>
</reference>
<dbReference type="EMBL" id="JXYQ01000068">
    <property type="protein sequence ID" value="KJA09266.1"/>
    <property type="molecule type" value="Genomic_DNA"/>
</dbReference>
<organism evidence="1 2">
    <name type="scientific">Acidovorax temperans</name>
    <dbReference type="NCBI Taxonomy" id="80878"/>
    <lineage>
        <taxon>Bacteria</taxon>
        <taxon>Pseudomonadati</taxon>
        <taxon>Pseudomonadota</taxon>
        <taxon>Betaproteobacteria</taxon>
        <taxon>Burkholderiales</taxon>
        <taxon>Comamonadaceae</taxon>
        <taxon>Acidovorax</taxon>
    </lineage>
</organism>
<dbReference type="RefSeq" id="WP_044401673.1">
    <property type="nucleotide sequence ID" value="NZ_JXYQ01000068.1"/>
</dbReference>
<gene>
    <name evidence="1" type="ORF">RP29_17530</name>
</gene>
<dbReference type="PANTHER" id="PTHR35602:SF3">
    <property type="entry name" value="ESTERASE YQIA"/>
    <property type="match status" value="1"/>
</dbReference>
<sequence>MTTTHLLYLHGFRSSPSSAKARQMAAHVAQHHPAVTFWCPQLPPSPQAAMALVAQGIASWPRGAMAVIGSSLGGFYASWVAQHAGCPSVMLNPAVDPARDLARYIGEQTSWHDPAERFYFLPEYIGELQALDVRGRPPAAPELAIIAKGDEVLDWREMVARYPQAELRLLEGGDHALSDFTEHLEPITRFLRLA</sequence>
<dbReference type="PATRIC" id="fig|80878.5.peg.3439"/>
<evidence type="ECO:0000313" key="1">
    <source>
        <dbReference type="EMBL" id="KJA09266.1"/>
    </source>
</evidence>
<dbReference type="SUPFAM" id="SSF53474">
    <property type="entry name" value="alpha/beta-Hydrolases"/>
    <property type="match status" value="1"/>
</dbReference>
<dbReference type="PANTHER" id="PTHR35602">
    <property type="entry name" value="ESTERASE YQIA-RELATED"/>
    <property type="match status" value="1"/>
</dbReference>
<keyword evidence="2" id="KW-1185">Reference proteome</keyword>